<keyword evidence="2" id="KW-1185">Reference proteome</keyword>
<feature type="non-terminal residue" evidence="1">
    <location>
        <position position="1"/>
    </location>
</feature>
<dbReference type="AlphaFoldDB" id="A0A392RQE4"/>
<accession>A0A392RQE4</accession>
<evidence type="ECO:0000313" key="2">
    <source>
        <dbReference type="Proteomes" id="UP000265520"/>
    </source>
</evidence>
<organism evidence="1 2">
    <name type="scientific">Trifolium medium</name>
    <dbReference type="NCBI Taxonomy" id="97028"/>
    <lineage>
        <taxon>Eukaryota</taxon>
        <taxon>Viridiplantae</taxon>
        <taxon>Streptophyta</taxon>
        <taxon>Embryophyta</taxon>
        <taxon>Tracheophyta</taxon>
        <taxon>Spermatophyta</taxon>
        <taxon>Magnoliopsida</taxon>
        <taxon>eudicotyledons</taxon>
        <taxon>Gunneridae</taxon>
        <taxon>Pentapetalae</taxon>
        <taxon>rosids</taxon>
        <taxon>fabids</taxon>
        <taxon>Fabales</taxon>
        <taxon>Fabaceae</taxon>
        <taxon>Papilionoideae</taxon>
        <taxon>50 kb inversion clade</taxon>
        <taxon>NPAAA clade</taxon>
        <taxon>Hologalegina</taxon>
        <taxon>IRL clade</taxon>
        <taxon>Trifolieae</taxon>
        <taxon>Trifolium</taxon>
    </lineage>
</organism>
<comment type="caution">
    <text evidence="1">The sequence shown here is derived from an EMBL/GenBank/DDBJ whole genome shotgun (WGS) entry which is preliminary data.</text>
</comment>
<proteinExistence type="predicted"/>
<dbReference type="Proteomes" id="UP000265520">
    <property type="component" value="Unassembled WGS sequence"/>
</dbReference>
<reference evidence="1 2" key="1">
    <citation type="journal article" date="2018" name="Front. Plant Sci.">
        <title>Red Clover (Trifolium pratense) and Zigzag Clover (T. medium) - A Picture of Genomic Similarities and Differences.</title>
        <authorList>
            <person name="Dluhosova J."/>
            <person name="Istvanek J."/>
            <person name="Nedelnik J."/>
            <person name="Repkova J."/>
        </authorList>
    </citation>
    <scope>NUCLEOTIDE SEQUENCE [LARGE SCALE GENOMIC DNA]</scope>
    <source>
        <strain evidence="2">cv. 10/8</strain>
        <tissue evidence="1">Leaf</tissue>
    </source>
</reference>
<sequence length="57" mass="6299">CNRSRRLQVKLADKRVFWNMRVAQGYLARCAGQSSATGFLSGSCAARQVAWRVAPAK</sequence>
<dbReference type="EMBL" id="LXQA010260685">
    <property type="protein sequence ID" value="MCI38851.1"/>
    <property type="molecule type" value="Genomic_DNA"/>
</dbReference>
<evidence type="ECO:0000313" key="1">
    <source>
        <dbReference type="EMBL" id="MCI38851.1"/>
    </source>
</evidence>
<name>A0A392RQE4_9FABA</name>
<protein>
    <submittedName>
        <fullName evidence="1">Uncharacterized protein</fullName>
    </submittedName>
</protein>